<organism evidence="1">
    <name type="scientific">Mycobacterium xenopi 4042</name>
    <dbReference type="NCBI Taxonomy" id="1299334"/>
    <lineage>
        <taxon>Bacteria</taxon>
        <taxon>Bacillati</taxon>
        <taxon>Actinomycetota</taxon>
        <taxon>Actinomycetes</taxon>
        <taxon>Mycobacteriales</taxon>
        <taxon>Mycobacteriaceae</taxon>
        <taxon>Mycobacterium</taxon>
    </lineage>
</organism>
<comment type="caution">
    <text evidence="1">The sequence shown here is derived from an EMBL/GenBank/DDBJ whole genome shotgun (WGS) entry which is preliminary data.</text>
</comment>
<dbReference type="AlphaFoldDB" id="X8CKA8"/>
<sequence length="114" mass="11995">MTFRRVAGDLSGRRTPVEGLAHRPLGSVRQPGCSPVCRLGDSGLLPFDDDLRLAALTAVRQHRRQVREAVFVDSGVAHFGLARAISGSGVVFGVGALNSLTRQAASRGSQCPDG</sequence>
<dbReference type="EMBL" id="JAOB01000029">
    <property type="protein sequence ID" value="EUA56782.1"/>
    <property type="molecule type" value="Genomic_DNA"/>
</dbReference>
<name>X8CKA8_MYCXE</name>
<protein>
    <submittedName>
        <fullName evidence="1">Uncharacterized protein</fullName>
    </submittedName>
</protein>
<reference evidence="1" key="1">
    <citation type="submission" date="2014-01" db="EMBL/GenBank/DDBJ databases">
        <authorList>
            <person name="Brown-Elliot B."/>
            <person name="Wallace R."/>
            <person name="Lenaerts A."/>
            <person name="Ordway D."/>
            <person name="DeGroote M.A."/>
            <person name="Parker T."/>
            <person name="Sizemore C."/>
            <person name="Tallon L.J."/>
            <person name="Sadzewicz L.K."/>
            <person name="Sengamalay N."/>
            <person name="Fraser C.M."/>
            <person name="Hine E."/>
            <person name="Shefchek K.A."/>
            <person name="Das S.P."/>
            <person name="Tettelin H."/>
        </authorList>
    </citation>
    <scope>NUCLEOTIDE SEQUENCE [LARGE SCALE GENOMIC DNA]</scope>
    <source>
        <strain evidence="1">4042</strain>
    </source>
</reference>
<gene>
    <name evidence="1" type="ORF">I553_8836</name>
</gene>
<proteinExistence type="predicted"/>
<evidence type="ECO:0000313" key="1">
    <source>
        <dbReference type="EMBL" id="EUA56782.1"/>
    </source>
</evidence>
<accession>X8CKA8</accession>